<protein>
    <submittedName>
        <fullName evidence="2">Uncharacterized protein</fullName>
    </submittedName>
</protein>
<dbReference type="Gramene" id="PUZ44724">
    <property type="protein sequence ID" value="PUZ44724"/>
    <property type="gene ID" value="GQ55_8G139200"/>
</dbReference>
<accession>A0A2T7CN24</accession>
<proteinExistence type="predicted"/>
<organism evidence="2 3">
    <name type="scientific">Panicum hallii var. hallii</name>
    <dbReference type="NCBI Taxonomy" id="1504633"/>
    <lineage>
        <taxon>Eukaryota</taxon>
        <taxon>Viridiplantae</taxon>
        <taxon>Streptophyta</taxon>
        <taxon>Embryophyta</taxon>
        <taxon>Tracheophyta</taxon>
        <taxon>Spermatophyta</taxon>
        <taxon>Magnoliopsida</taxon>
        <taxon>Liliopsida</taxon>
        <taxon>Poales</taxon>
        <taxon>Poaceae</taxon>
        <taxon>PACMAD clade</taxon>
        <taxon>Panicoideae</taxon>
        <taxon>Panicodae</taxon>
        <taxon>Paniceae</taxon>
        <taxon>Panicinae</taxon>
        <taxon>Panicum</taxon>
        <taxon>Panicum sect. Panicum</taxon>
    </lineage>
</organism>
<feature type="signal peptide" evidence="1">
    <location>
        <begin position="1"/>
        <end position="19"/>
    </location>
</feature>
<name>A0A2T7CN24_9POAL</name>
<sequence>MCLCVVLIRILLFTYFATALLQFACSDCGLSAAIYAFAYDGRDTFSLSEYELFQFLEDYKFPASQICRAVGFVKWLLGTMLVQRVGNPVEWQDLVKYGDSIHRTSRI</sequence>
<gene>
    <name evidence="2" type="ORF">GQ55_8G139200</name>
</gene>
<evidence type="ECO:0000256" key="1">
    <source>
        <dbReference type="SAM" id="SignalP"/>
    </source>
</evidence>
<dbReference type="AlphaFoldDB" id="A0A2T7CN24"/>
<dbReference type="Proteomes" id="UP000244336">
    <property type="component" value="Chromosome 8"/>
</dbReference>
<evidence type="ECO:0000313" key="2">
    <source>
        <dbReference type="EMBL" id="PUZ44724.1"/>
    </source>
</evidence>
<keyword evidence="3" id="KW-1185">Reference proteome</keyword>
<evidence type="ECO:0000313" key="3">
    <source>
        <dbReference type="Proteomes" id="UP000244336"/>
    </source>
</evidence>
<dbReference type="EMBL" id="CM009756">
    <property type="protein sequence ID" value="PUZ44724.1"/>
    <property type="molecule type" value="Genomic_DNA"/>
</dbReference>
<reference evidence="2 3" key="1">
    <citation type="submission" date="2018-04" db="EMBL/GenBank/DDBJ databases">
        <title>WGS assembly of Panicum hallii var. hallii HAL2.</title>
        <authorList>
            <person name="Lovell J."/>
            <person name="Jenkins J."/>
            <person name="Lowry D."/>
            <person name="Mamidi S."/>
            <person name="Sreedasyam A."/>
            <person name="Weng X."/>
            <person name="Barry K."/>
            <person name="Bonette J."/>
            <person name="Campitelli B."/>
            <person name="Daum C."/>
            <person name="Gordon S."/>
            <person name="Gould B."/>
            <person name="Lipzen A."/>
            <person name="MacQueen A."/>
            <person name="Palacio-Mejia J."/>
            <person name="Plott C."/>
            <person name="Shakirov E."/>
            <person name="Shu S."/>
            <person name="Yoshinaga Y."/>
            <person name="Zane M."/>
            <person name="Rokhsar D."/>
            <person name="Grimwood J."/>
            <person name="Schmutz J."/>
            <person name="Juenger T."/>
        </authorList>
    </citation>
    <scope>NUCLEOTIDE SEQUENCE [LARGE SCALE GENOMIC DNA]</scope>
    <source>
        <strain evidence="3">cv. HAL2</strain>
    </source>
</reference>
<keyword evidence="1" id="KW-0732">Signal</keyword>
<feature type="chain" id="PRO_5015512491" evidence="1">
    <location>
        <begin position="20"/>
        <end position="107"/>
    </location>
</feature>